<organism evidence="2 3">
    <name type="scientific">Heliocybe sulcata</name>
    <dbReference type="NCBI Taxonomy" id="5364"/>
    <lineage>
        <taxon>Eukaryota</taxon>
        <taxon>Fungi</taxon>
        <taxon>Dikarya</taxon>
        <taxon>Basidiomycota</taxon>
        <taxon>Agaricomycotina</taxon>
        <taxon>Agaricomycetes</taxon>
        <taxon>Gloeophyllales</taxon>
        <taxon>Gloeophyllaceae</taxon>
        <taxon>Heliocybe</taxon>
    </lineage>
</organism>
<dbReference type="InterPro" id="IPR000210">
    <property type="entry name" value="BTB/POZ_dom"/>
</dbReference>
<dbReference type="AlphaFoldDB" id="A0A5C3N495"/>
<dbReference type="Proteomes" id="UP000305948">
    <property type="component" value="Unassembled WGS sequence"/>
</dbReference>
<dbReference type="CDD" id="cd18186">
    <property type="entry name" value="BTB_POZ_ZBTB_KLHL-like"/>
    <property type="match status" value="1"/>
</dbReference>
<dbReference type="OrthoDB" id="6359816at2759"/>
<proteinExistence type="predicted"/>
<sequence>MYVRKYQQELYQGYRWSLTPAASCSPHVRRHLIYAYVWQPALQAILHVFSHPLLPLMSSADECALSRKVAAAPFDKPNADVILRSRDHVDFHVHKAILSIASSFFETMFTLPLPHEVDTTVSGEGGGQSVVQMAEESRTLELLLRFCYPVDRPQLEMADIFSLLAVARKYDMAWLTSQLQAMLPLLMDKDPVTAYAIVYQYQLSEEARSAATLALRLGQPELFAPRPILMLVPADGYARLLRYHHECGQAVSKLDPAHAGFAPWLPRQPDLRSLLCNTTRWKTERSLFTNETSRRNVHSWFIDLIQKACLALSRCPSTSILQPIYSELLEQAASCAHCHATAVHDSQHLREVFVARVEAAISEVSLDLPF</sequence>
<dbReference type="Pfam" id="PF00651">
    <property type="entry name" value="BTB"/>
    <property type="match status" value="1"/>
</dbReference>
<evidence type="ECO:0000313" key="2">
    <source>
        <dbReference type="EMBL" id="TFK48581.1"/>
    </source>
</evidence>
<gene>
    <name evidence="2" type="ORF">OE88DRAFT_544071</name>
</gene>
<evidence type="ECO:0000313" key="3">
    <source>
        <dbReference type="Proteomes" id="UP000305948"/>
    </source>
</evidence>
<name>A0A5C3N495_9AGAM</name>
<accession>A0A5C3N495</accession>
<dbReference type="SUPFAM" id="SSF54695">
    <property type="entry name" value="POZ domain"/>
    <property type="match status" value="1"/>
</dbReference>
<protein>
    <recommendedName>
        <fullName evidence="1">BTB domain-containing protein</fullName>
    </recommendedName>
</protein>
<evidence type="ECO:0000259" key="1">
    <source>
        <dbReference type="PROSITE" id="PS50097"/>
    </source>
</evidence>
<feature type="domain" description="BTB" evidence="1">
    <location>
        <begin position="79"/>
        <end position="148"/>
    </location>
</feature>
<dbReference type="SMART" id="SM00225">
    <property type="entry name" value="BTB"/>
    <property type="match status" value="1"/>
</dbReference>
<keyword evidence="3" id="KW-1185">Reference proteome</keyword>
<dbReference type="EMBL" id="ML213519">
    <property type="protein sequence ID" value="TFK48581.1"/>
    <property type="molecule type" value="Genomic_DNA"/>
</dbReference>
<dbReference type="PROSITE" id="PS50097">
    <property type="entry name" value="BTB"/>
    <property type="match status" value="1"/>
</dbReference>
<reference evidence="2 3" key="1">
    <citation type="journal article" date="2019" name="Nat. Ecol. Evol.">
        <title>Megaphylogeny resolves global patterns of mushroom evolution.</title>
        <authorList>
            <person name="Varga T."/>
            <person name="Krizsan K."/>
            <person name="Foldi C."/>
            <person name="Dima B."/>
            <person name="Sanchez-Garcia M."/>
            <person name="Sanchez-Ramirez S."/>
            <person name="Szollosi G.J."/>
            <person name="Szarkandi J.G."/>
            <person name="Papp V."/>
            <person name="Albert L."/>
            <person name="Andreopoulos W."/>
            <person name="Angelini C."/>
            <person name="Antonin V."/>
            <person name="Barry K.W."/>
            <person name="Bougher N.L."/>
            <person name="Buchanan P."/>
            <person name="Buyck B."/>
            <person name="Bense V."/>
            <person name="Catcheside P."/>
            <person name="Chovatia M."/>
            <person name="Cooper J."/>
            <person name="Damon W."/>
            <person name="Desjardin D."/>
            <person name="Finy P."/>
            <person name="Geml J."/>
            <person name="Haridas S."/>
            <person name="Hughes K."/>
            <person name="Justo A."/>
            <person name="Karasinski D."/>
            <person name="Kautmanova I."/>
            <person name="Kiss B."/>
            <person name="Kocsube S."/>
            <person name="Kotiranta H."/>
            <person name="LaButti K.M."/>
            <person name="Lechner B.E."/>
            <person name="Liimatainen K."/>
            <person name="Lipzen A."/>
            <person name="Lukacs Z."/>
            <person name="Mihaltcheva S."/>
            <person name="Morgado L.N."/>
            <person name="Niskanen T."/>
            <person name="Noordeloos M.E."/>
            <person name="Ohm R.A."/>
            <person name="Ortiz-Santana B."/>
            <person name="Ovrebo C."/>
            <person name="Racz N."/>
            <person name="Riley R."/>
            <person name="Savchenko A."/>
            <person name="Shiryaev A."/>
            <person name="Soop K."/>
            <person name="Spirin V."/>
            <person name="Szebenyi C."/>
            <person name="Tomsovsky M."/>
            <person name="Tulloss R.E."/>
            <person name="Uehling J."/>
            <person name="Grigoriev I.V."/>
            <person name="Vagvolgyi C."/>
            <person name="Papp T."/>
            <person name="Martin F.M."/>
            <person name="Miettinen O."/>
            <person name="Hibbett D.S."/>
            <person name="Nagy L.G."/>
        </authorList>
    </citation>
    <scope>NUCLEOTIDE SEQUENCE [LARGE SCALE GENOMIC DNA]</scope>
    <source>
        <strain evidence="2 3">OMC1185</strain>
    </source>
</reference>
<dbReference type="Gene3D" id="3.30.710.10">
    <property type="entry name" value="Potassium Channel Kv1.1, Chain A"/>
    <property type="match status" value="1"/>
</dbReference>
<dbReference type="InterPro" id="IPR011333">
    <property type="entry name" value="SKP1/BTB/POZ_sf"/>
</dbReference>